<reference evidence="1 2" key="1">
    <citation type="submission" date="2020-07" db="EMBL/GenBank/DDBJ databases">
        <title>Genomic Encyclopedia of Type Strains, Phase IV (KMG-V): Genome sequencing to study the core and pangenomes of soil and plant-associated prokaryotes.</title>
        <authorList>
            <person name="Whitman W."/>
        </authorList>
    </citation>
    <scope>NUCLEOTIDE SEQUENCE [LARGE SCALE GENOMIC DNA]</scope>
    <source>
        <strain evidence="1 2">A1</strain>
    </source>
</reference>
<comment type="caution">
    <text evidence="1">The sequence shown here is derived from an EMBL/GenBank/DDBJ whole genome shotgun (WGS) entry which is preliminary data.</text>
</comment>
<protein>
    <submittedName>
        <fullName evidence="1">Uncharacterized protein</fullName>
    </submittedName>
</protein>
<gene>
    <name evidence="1" type="ORF">HNP86_001930</name>
</gene>
<dbReference type="AlphaFoldDB" id="A0A7J9NWU3"/>
<proteinExistence type="predicted"/>
<evidence type="ECO:0000313" key="2">
    <source>
        <dbReference type="Proteomes" id="UP000564425"/>
    </source>
</evidence>
<evidence type="ECO:0000313" key="1">
    <source>
        <dbReference type="EMBL" id="MBA2851771.1"/>
    </source>
</evidence>
<accession>A0A7J9NWU3</accession>
<dbReference type="Proteomes" id="UP000564425">
    <property type="component" value="Unassembled WGS sequence"/>
</dbReference>
<name>A0A7J9NWU3_METMI</name>
<dbReference type="EMBL" id="JACDUH010000003">
    <property type="protein sequence ID" value="MBA2851771.1"/>
    <property type="molecule type" value="Genomic_DNA"/>
</dbReference>
<sequence>MKFRRNLNVLCGPSHASGLVGRTAAFVAIDEFGHMKNSEAGPDGANYLFKYLSASTMTMDTFGKVLALSSPVYVGDPITSKIEEAKSGKLPLSVWYKEPTWVMNPYESEEKLRAFCSDEGVFLRDFAAEPGYVDYTNMKEKLFANQDINLSLEMENILHDDNHCDEHIRYLGLDPAIKGDQFGIALSRVDDLTGNVIVDGVTTFNERLKDENGDVIKSKKGELLDAEAVNNYVYGDLFDRYPNIVASSTDIYMYAELLQRISERVYQFDVRHVLRKEYEDFKGSLDFGKVSVAYHDKLYKELRDLELINDKRVDHPKMGSKDIADAVVQAYTLANENMAPRRRRMTVSKAYTIKR</sequence>
<organism evidence="1 2">
    <name type="scientific">Methanococcus maripaludis</name>
    <name type="common">Methanococcus deltae</name>
    <dbReference type="NCBI Taxonomy" id="39152"/>
    <lineage>
        <taxon>Archaea</taxon>
        <taxon>Methanobacteriati</taxon>
        <taxon>Methanobacteriota</taxon>
        <taxon>Methanomada group</taxon>
        <taxon>Methanococci</taxon>
        <taxon>Methanococcales</taxon>
        <taxon>Methanococcaceae</taxon>
        <taxon>Methanococcus</taxon>
    </lineage>
</organism>